<organism evidence="3">
    <name type="scientific">hydrothermal vent metagenome</name>
    <dbReference type="NCBI Taxonomy" id="652676"/>
    <lineage>
        <taxon>unclassified sequences</taxon>
        <taxon>metagenomes</taxon>
        <taxon>ecological metagenomes</taxon>
    </lineage>
</organism>
<name>A0A3B1AYX3_9ZZZZ</name>
<feature type="domain" description="Peptidase M16 N-terminal" evidence="1">
    <location>
        <begin position="62"/>
        <end position="200"/>
    </location>
</feature>
<dbReference type="GO" id="GO:0046872">
    <property type="term" value="F:metal ion binding"/>
    <property type="evidence" value="ECO:0007669"/>
    <property type="project" value="InterPro"/>
</dbReference>
<dbReference type="Gene3D" id="3.30.830.10">
    <property type="entry name" value="Metalloenzyme, LuxS/M16 peptidase-like"/>
    <property type="match status" value="2"/>
</dbReference>
<dbReference type="Pfam" id="PF00675">
    <property type="entry name" value="Peptidase_M16"/>
    <property type="match status" value="1"/>
</dbReference>
<keyword evidence="3" id="KW-0378">Hydrolase</keyword>
<evidence type="ECO:0000313" key="3">
    <source>
        <dbReference type="EMBL" id="VAW98026.1"/>
    </source>
</evidence>
<accession>A0A3B1AYX3</accession>
<dbReference type="InterPro" id="IPR007863">
    <property type="entry name" value="Peptidase_M16_C"/>
</dbReference>
<dbReference type="Pfam" id="PF05193">
    <property type="entry name" value="Peptidase_M16_C"/>
    <property type="match status" value="1"/>
</dbReference>
<sequence>MPINLSLYSKKPNMKNMKNKLFFSLLIISTLSFSALVSTTVSANPDIEHWRTTNGTHVYFVSAPELPIVDIRIIFNAGAARDGDDPGLAILTNGLLAEGAGGLSAGQLAEQFESIGARFSNSAQRDMAILSLRTLTEKKAFDSAVSTLTTILTQPDFPKTAFERERRRLLTTLKRNKQSPGKQANEAFFDALYVKHPYRNQPTGTEAGINGLDTAKLKAFYDKYYVSRNAILAIVGDLSRADAEKLAQTLMGKLPEGEPADTLPPVEALAEGKEIRINHPSAQTHILVGQPGMKRGDPDYFALYVGNHIVGGSGLVARLSNEIREKRGLAYSSYSYFVPMQQYGPYTIGLQTKNESADEALVVLRETIGKFVKEGPTAEELEAAKKNITGGFPLRISSNKKIIDYIGMIGFYQLPMDYLDTFNERVQAITLEDIKKAFQKRIHLDKMVTVMVGGNVNPSSEK</sequence>
<proteinExistence type="predicted"/>
<dbReference type="GO" id="GO:0008233">
    <property type="term" value="F:peptidase activity"/>
    <property type="evidence" value="ECO:0007669"/>
    <property type="project" value="UniProtKB-KW"/>
</dbReference>
<dbReference type="InterPro" id="IPR011249">
    <property type="entry name" value="Metalloenz_LuxS/M16"/>
</dbReference>
<dbReference type="GO" id="GO:0006508">
    <property type="term" value="P:proteolysis"/>
    <property type="evidence" value="ECO:0007669"/>
    <property type="project" value="UniProtKB-KW"/>
</dbReference>
<keyword evidence="3" id="KW-0645">Protease</keyword>
<gene>
    <name evidence="3" type="ORF">MNBD_GAMMA19-712</name>
</gene>
<protein>
    <submittedName>
        <fullName evidence="3">FIG015287: Zinc protease</fullName>
    </submittedName>
</protein>
<dbReference type="PANTHER" id="PTHR11851">
    <property type="entry name" value="METALLOPROTEASE"/>
    <property type="match status" value="1"/>
</dbReference>
<feature type="domain" description="Peptidase M16 C-terminal" evidence="2">
    <location>
        <begin position="214"/>
        <end position="387"/>
    </location>
</feature>
<dbReference type="InterPro" id="IPR011765">
    <property type="entry name" value="Pept_M16_N"/>
</dbReference>
<reference evidence="3" key="1">
    <citation type="submission" date="2018-06" db="EMBL/GenBank/DDBJ databases">
        <authorList>
            <person name="Zhirakovskaya E."/>
        </authorList>
    </citation>
    <scope>NUCLEOTIDE SEQUENCE</scope>
</reference>
<dbReference type="InterPro" id="IPR050361">
    <property type="entry name" value="MPP/UQCRC_Complex"/>
</dbReference>
<evidence type="ECO:0000259" key="1">
    <source>
        <dbReference type="Pfam" id="PF00675"/>
    </source>
</evidence>
<dbReference type="SUPFAM" id="SSF63411">
    <property type="entry name" value="LuxS/MPP-like metallohydrolase"/>
    <property type="match status" value="2"/>
</dbReference>
<dbReference type="AlphaFoldDB" id="A0A3B1AYX3"/>
<evidence type="ECO:0000259" key="2">
    <source>
        <dbReference type="Pfam" id="PF05193"/>
    </source>
</evidence>
<dbReference type="PANTHER" id="PTHR11851:SF224">
    <property type="entry name" value="PROCESSING PROTEASE"/>
    <property type="match status" value="1"/>
</dbReference>
<dbReference type="EMBL" id="UOFV01000129">
    <property type="protein sequence ID" value="VAW98026.1"/>
    <property type="molecule type" value="Genomic_DNA"/>
</dbReference>